<dbReference type="AlphaFoldDB" id="A0A1Z5JM30"/>
<feature type="compositionally biased region" description="Polar residues" evidence="2">
    <location>
        <begin position="105"/>
        <end position="119"/>
    </location>
</feature>
<dbReference type="PANTHER" id="PTHR12356:SF17">
    <property type="entry name" value="CS DOMAIN-CONTAINING PROTEIN"/>
    <property type="match status" value="1"/>
</dbReference>
<feature type="domain" description="CS" evidence="3">
    <location>
        <begin position="153"/>
        <end position="245"/>
    </location>
</feature>
<dbReference type="InterPro" id="IPR008978">
    <property type="entry name" value="HSP20-like_chaperone"/>
</dbReference>
<evidence type="ECO:0000313" key="4">
    <source>
        <dbReference type="EMBL" id="GAX15044.1"/>
    </source>
</evidence>
<dbReference type="Proteomes" id="UP000198406">
    <property type="component" value="Unassembled WGS sequence"/>
</dbReference>
<gene>
    <name evidence="4" type="ORF">FisN_12Lh262</name>
</gene>
<dbReference type="OrthoDB" id="416217at2759"/>
<dbReference type="Gene3D" id="2.60.40.790">
    <property type="match status" value="1"/>
</dbReference>
<protein>
    <recommendedName>
        <fullName evidence="3">CS domain-containing protein</fullName>
    </recommendedName>
</protein>
<proteinExistence type="predicted"/>
<accession>A0A1Z5JM30</accession>
<comment type="caution">
    <text evidence="4">The sequence shown here is derived from an EMBL/GenBank/DDBJ whole genome shotgun (WGS) entry which is preliminary data.</text>
</comment>
<dbReference type="SUPFAM" id="SSF49764">
    <property type="entry name" value="HSP20-like chaperones"/>
    <property type="match status" value="1"/>
</dbReference>
<dbReference type="Pfam" id="PF04969">
    <property type="entry name" value="CS"/>
    <property type="match status" value="1"/>
</dbReference>
<feature type="region of interest" description="Disordered" evidence="2">
    <location>
        <begin position="282"/>
        <end position="304"/>
    </location>
</feature>
<sequence>MSLPIPSLGSGTANIDPKEQEAIDNILIALASRSNGDLRKLLHSFFSFLHRRTDFYIVPHEDDVHTKMGFREGDAEKVLLAAFRQFPLRKMPRQADIVAAKKTQAPKNTTTSGPPSNETPVKESKLNQPRKSEDDNQIRLTEKGLQIPVGNGGATEKYKWTQTIDECTVMIQVPVGIRGKELDVSITASSIEVKPKKPLEDGTDLFVRGPLTESIDPSESTWSLEGGVVVLVLYKKQKKFWDTILVGDSKIDTSMVDSRRNISEYDETTQAQVRKMIFDQNQVQKGSPTSDEIAGIKPPIPPLPPGVEYINQEKLDEAFKLDAPNKGD</sequence>
<dbReference type="CDD" id="cd06467">
    <property type="entry name" value="p23_NUDC_like"/>
    <property type="match status" value="1"/>
</dbReference>
<feature type="region of interest" description="Disordered" evidence="2">
    <location>
        <begin position="100"/>
        <end position="137"/>
    </location>
</feature>
<dbReference type="FunCoup" id="A0A1Z5JM30">
    <property type="interactions" value="127"/>
</dbReference>
<dbReference type="InterPro" id="IPR007052">
    <property type="entry name" value="CS_dom"/>
</dbReference>
<dbReference type="PANTHER" id="PTHR12356">
    <property type="entry name" value="NUCLEAR MOVEMENT PROTEIN NUDC"/>
    <property type="match status" value="1"/>
</dbReference>
<dbReference type="PROSITE" id="PS51203">
    <property type="entry name" value="CS"/>
    <property type="match status" value="1"/>
</dbReference>
<evidence type="ECO:0000256" key="2">
    <source>
        <dbReference type="SAM" id="MobiDB-lite"/>
    </source>
</evidence>
<evidence type="ECO:0000256" key="1">
    <source>
        <dbReference type="ARBA" id="ARBA00022553"/>
    </source>
</evidence>
<keyword evidence="1" id="KW-0597">Phosphoprotein</keyword>
<dbReference type="GO" id="GO:0005737">
    <property type="term" value="C:cytoplasm"/>
    <property type="evidence" value="ECO:0007669"/>
    <property type="project" value="TreeGrafter"/>
</dbReference>
<dbReference type="InParanoid" id="A0A1Z5JM30"/>
<name>A0A1Z5JM30_FISSO</name>
<feature type="compositionally biased region" description="Basic and acidic residues" evidence="2">
    <location>
        <begin position="120"/>
        <end position="137"/>
    </location>
</feature>
<dbReference type="InterPro" id="IPR025934">
    <property type="entry name" value="NudC_N_dom"/>
</dbReference>
<reference evidence="4 5" key="1">
    <citation type="journal article" date="2015" name="Plant Cell">
        <title>Oil accumulation by the oleaginous diatom Fistulifera solaris as revealed by the genome and transcriptome.</title>
        <authorList>
            <person name="Tanaka T."/>
            <person name="Maeda Y."/>
            <person name="Veluchamy A."/>
            <person name="Tanaka M."/>
            <person name="Abida H."/>
            <person name="Marechal E."/>
            <person name="Bowler C."/>
            <person name="Muto M."/>
            <person name="Sunaga Y."/>
            <person name="Tanaka M."/>
            <person name="Yoshino T."/>
            <person name="Taniguchi T."/>
            <person name="Fukuda Y."/>
            <person name="Nemoto M."/>
            <person name="Matsumoto M."/>
            <person name="Wong P.S."/>
            <person name="Aburatani S."/>
            <person name="Fujibuchi W."/>
        </authorList>
    </citation>
    <scope>NUCLEOTIDE SEQUENCE [LARGE SCALE GENOMIC DNA]</scope>
    <source>
        <strain evidence="4 5">JPCC DA0580</strain>
    </source>
</reference>
<dbReference type="GO" id="GO:0051082">
    <property type="term" value="F:unfolded protein binding"/>
    <property type="evidence" value="ECO:0007669"/>
    <property type="project" value="TreeGrafter"/>
</dbReference>
<evidence type="ECO:0000313" key="5">
    <source>
        <dbReference type="Proteomes" id="UP000198406"/>
    </source>
</evidence>
<dbReference type="InterPro" id="IPR037898">
    <property type="entry name" value="NudC_fam"/>
</dbReference>
<dbReference type="GO" id="GO:0006457">
    <property type="term" value="P:protein folding"/>
    <property type="evidence" value="ECO:0007669"/>
    <property type="project" value="TreeGrafter"/>
</dbReference>
<organism evidence="4 5">
    <name type="scientific">Fistulifera solaris</name>
    <name type="common">Oleaginous diatom</name>
    <dbReference type="NCBI Taxonomy" id="1519565"/>
    <lineage>
        <taxon>Eukaryota</taxon>
        <taxon>Sar</taxon>
        <taxon>Stramenopiles</taxon>
        <taxon>Ochrophyta</taxon>
        <taxon>Bacillariophyta</taxon>
        <taxon>Bacillariophyceae</taxon>
        <taxon>Bacillariophycidae</taxon>
        <taxon>Naviculales</taxon>
        <taxon>Naviculaceae</taxon>
        <taxon>Fistulifera</taxon>
    </lineage>
</organism>
<evidence type="ECO:0000259" key="3">
    <source>
        <dbReference type="PROSITE" id="PS51203"/>
    </source>
</evidence>
<dbReference type="Pfam" id="PF14050">
    <property type="entry name" value="Nudc_N"/>
    <property type="match status" value="1"/>
</dbReference>
<dbReference type="EMBL" id="BDSP01000087">
    <property type="protein sequence ID" value="GAX15044.1"/>
    <property type="molecule type" value="Genomic_DNA"/>
</dbReference>
<keyword evidence="5" id="KW-1185">Reference proteome</keyword>